<accession>A0A1M4U0V1</accession>
<dbReference type="STRING" id="1486859.SAMN05444273_101611"/>
<dbReference type="InterPro" id="IPR007833">
    <property type="entry name" value="Capsule_polysaccharide_synth"/>
</dbReference>
<dbReference type="CDD" id="cd16440">
    <property type="entry name" value="beta_Kdo_transferase_KpsC_1"/>
    <property type="match status" value="1"/>
</dbReference>
<dbReference type="AlphaFoldDB" id="A0A1M4U0V1"/>
<sequence>MGGPSLRPRLFYFNGGFFTQSRVRRILDLAGYDLKLGKPGPDDLIAVWGKSPTSARGEKVAEHTDAQLVHVEDAFLRSLKPGRDGEPPLGLTIDHSRPYFDSTGPSDLEALLASEAFDDAHELSRARNAMERIKALNLSKYNDFDDNAPIPKPGYVLVIDQTRGDASIKHGNATADHFREMLVYAREEHPNARIVIKTHPETSAGHRDGHFGAADVGGNVSLYDHKASPYALMEGAVAVYTVSSGMGFEAILAGHQPVIFGQPFYAGWGLSDDRQPIDRRQRALTRPQLFAGVMLRYCTWFDPYRDRLCSLEQVIDTLEALTRAQRQDKGGHIALGMRLWKRGPIQEIFGARRFGKDAHVRFAADPEVALRDARGGSLLVWAGLEPEGYALRAATQNTTLLRVEDGFLRSRGLGADLIAPLSLVTDDKGIYYDPTRPSALEALISASGKLPPDALRRAERLRAAIVKTGLNKYNLGGNDFDIAKEGREVILVPGQVEDDASIRLGTKDVATNAGLLAIVRHDFPDAFIIYKPHPDVEAGLRDGAIAADGADLIANGADPIALIMKADRVCTMTSLLGFEALLRDVAVTCYGAPFYAGWGLTDDRGPVPARRGPEASLDGLVHATLIGYPRYYDPVTRLPCPVEVVVDRLASGTLPQAGLRNRLLAKAQGALAGYAHLWR</sequence>
<dbReference type="GO" id="GO:0015774">
    <property type="term" value="P:polysaccharide transport"/>
    <property type="evidence" value="ECO:0007669"/>
    <property type="project" value="InterPro"/>
</dbReference>
<protein>
    <submittedName>
        <fullName evidence="1">Capsular polysaccharide export protein</fullName>
    </submittedName>
</protein>
<evidence type="ECO:0000313" key="1">
    <source>
        <dbReference type="EMBL" id="SHE50227.1"/>
    </source>
</evidence>
<dbReference type="CDD" id="cd16439">
    <property type="entry name" value="beta_Kdo_transferase_KpsC_2"/>
    <property type="match status" value="1"/>
</dbReference>
<name>A0A1M4U0V1_9RHOB</name>
<proteinExistence type="predicted"/>
<dbReference type="OrthoDB" id="543755at2"/>
<organism evidence="1 2">
    <name type="scientific">Litoreibacter ascidiaceicola</name>
    <dbReference type="NCBI Taxonomy" id="1486859"/>
    <lineage>
        <taxon>Bacteria</taxon>
        <taxon>Pseudomonadati</taxon>
        <taxon>Pseudomonadota</taxon>
        <taxon>Alphaproteobacteria</taxon>
        <taxon>Rhodobacterales</taxon>
        <taxon>Roseobacteraceae</taxon>
        <taxon>Litoreibacter</taxon>
    </lineage>
</organism>
<dbReference type="GO" id="GO:0000271">
    <property type="term" value="P:polysaccharide biosynthetic process"/>
    <property type="evidence" value="ECO:0007669"/>
    <property type="project" value="InterPro"/>
</dbReference>
<reference evidence="2" key="1">
    <citation type="submission" date="2016-11" db="EMBL/GenBank/DDBJ databases">
        <authorList>
            <person name="Varghese N."/>
            <person name="Submissions S."/>
        </authorList>
    </citation>
    <scope>NUCLEOTIDE SEQUENCE [LARGE SCALE GENOMIC DNA]</scope>
    <source>
        <strain evidence="2">DSM 100566</strain>
    </source>
</reference>
<dbReference type="Pfam" id="PF05159">
    <property type="entry name" value="Capsule_synth"/>
    <property type="match status" value="3"/>
</dbReference>
<evidence type="ECO:0000313" key="2">
    <source>
        <dbReference type="Proteomes" id="UP000184144"/>
    </source>
</evidence>
<dbReference type="Proteomes" id="UP000184144">
    <property type="component" value="Unassembled WGS sequence"/>
</dbReference>
<keyword evidence="2" id="KW-1185">Reference proteome</keyword>
<dbReference type="EMBL" id="FQUV01000001">
    <property type="protein sequence ID" value="SHE50227.1"/>
    <property type="molecule type" value="Genomic_DNA"/>
</dbReference>
<gene>
    <name evidence="1" type="ORF">SAMN05444273_101611</name>
</gene>